<feature type="compositionally biased region" description="Polar residues" evidence="1">
    <location>
        <begin position="774"/>
        <end position="784"/>
    </location>
</feature>
<feature type="compositionally biased region" description="Low complexity" evidence="1">
    <location>
        <begin position="83"/>
        <end position="100"/>
    </location>
</feature>
<feature type="region of interest" description="Disordered" evidence="1">
    <location>
        <begin position="1244"/>
        <end position="1293"/>
    </location>
</feature>
<feature type="compositionally biased region" description="Polar residues" evidence="1">
    <location>
        <begin position="1194"/>
        <end position="1206"/>
    </location>
</feature>
<feature type="region of interest" description="Disordered" evidence="1">
    <location>
        <begin position="1439"/>
        <end position="1463"/>
    </location>
</feature>
<feature type="compositionally biased region" description="Low complexity" evidence="1">
    <location>
        <begin position="277"/>
        <end position="287"/>
    </location>
</feature>
<feature type="region of interest" description="Disordered" evidence="1">
    <location>
        <begin position="382"/>
        <end position="413"/>
    </location>
</feature>
<feature type="compositionally biased region" description="Polar residues" evidence="1">
    <location>
        <begin position="1343"/>
        <end position="1365"/>
    </location>
</feature>
<feature type="compositionally biased region" description="Polar residues" evidence="1">
    <location>
        <begin position="1439"/>
        <end position="1459"/>
    </location>
</feature>
<feature type="region of interest" description="Disordered" evidence="1">
    <location>
        <begin position="1629"/>
        <end position="1658"/>
    </location>
</feature>
<feature type="region of interest" description="Disordered" evidence="1">
    <location>
        <begin position="182"/>
        <end position="207"/>
    </location>
</feature>
<feature type="region of interest" description="Disordered" evidence="1">
    <location>
        <begin position="1856"/>
        <end position="1893"/>
    </location>
</feature>
<feature type="compositionally biased region" description="Polar residues" evidence="1">
    <location>
        <begin position="26"/>
        <end position="41"/>
    </location>
</feature>
<name>A0A9W3G475_CAMBA</name>
<evidence type="ECO:0000256" key="1">
    <source>
        <dbReference type="SAM" id="MobiDB-lite"/>
    </source>
</evidence>
<feature type="compositionally biased region" description="Polar residues" evidence="1">
    <location>
        <begin position="882"/>
        <end position="891"/>
    </location>
</feature>
<feature type="region of interest" description="Disordered" evidence="1">
    <location>
        <begin position="1701"/>
        <end position="1744"/>
    </location>
</feature>
<proteinExistence type="predicted"/>
<feature type="region of interest" description="Disordered" evidence="1">
    <location>
        <begin position="614"/>
        <end position="657"/>
    </location>
</feature>
<feature type="compositionally biased region" description="Low complexity" evidence="1">
    <location>
        <begin position="1207"/>
        <end position="1222"/>
    </location>
</feature>
<feature type="compositionally biased region" description="Polar residues" evidence="1">
    <location>
        <begin position="983"/>
        <end position="1003"/>
    </location>
</feature>
<feature type="region of interest" description="Disordered" evidence="1">
    <location>
        <begin position="1506"/>
        <end position="1598"/>
    </location>
</feature>
<feature type="compositionally biased region" description="Low complexity" evidence="1">
    <location>
        <begin position="1702"/>
        <end position="1717"/>
    </location>
</feature>
<feature type="compositionally biased region" description="Low complexity" evidence="1">
    <location>
        <begin position="1856"/>
        <end position="1868"/>
    </location>
</feature>
<feature type="compositionally biased region" description="Polar residues" evidence="1">
    <location>
        <begin position="621"/>
        <end position="657"/>
    </location>
</feature>
<feature type="compositionally biased region" description="Low complexity" evidence="1">
    <location>
        <begin position="1371"/>
        <end position="1403"/>
    </location>
</feature>
<feature type="region of interest" description="Disordered" evidence="1">
    <location>
        <begin position="772"/>
        <end position="848"/>
    </location>
</feature>
<feature type="compositionally biased region" description="Polar residues" evidence="1">
    <location>
        <begin position="61"/>
        <end position="78"/>
    </location>
</feature>
<reference evidence="2" key="1">
    <citation type="submission" date="2025-08" db="UniProtKB">
        <authorList>
            <consortium name="RefSeq"/>
        </authorList>
    </citation>
    <scope>IDENTIFICATION</scope>
    <source>
        <tissue evidence="2">Blood</tissue>
    </source>
</reference>
<feature type="region of interest" description="Disordered" evidence="1">
    <location>
        <begin position="1154"/>
        <end position="1224"/>
    </location>
</feature>
<feature type="region of interest" description="Disordered" evidence="1">
    <location>
        <begin position="223"/>
        <end position="301"/>
    </location>
</feature>
<feature type="compositionally biased region" description="Low complexity" evidence="1">
    <location>
        <begin position="1516"/>
        <end position="1542"/>
    </location>
</feature>
<feature type="region of interest" description="Disordered" evidence="1">
    <location>
        <begin position="1332"/>
        <end position="1426"/>
    </location>
</feature>
<feature type="compositionally biased region" description="Low complexity" evidence="1">
    <location>
        <begin position="1244"/>
        <end position="1275"/>
    </location>
</feature>
<feature type="compositionally biased region" description="Polar residues" evidence="1">
    <location>
        <begin position="239"/>
        <end position="255"/>
    </location>
</feature>
<feature type="compositionally biased region" description="Low complexity" evidence="1">
    <location>
        <begin position="1629"/>
        <end position="1657"/>
    </location>
</feature>
<feature type="region of interest" description="Disordered" evidence="1">
    <location>
        <begin position="1"/>
        <end position="131"/>
    </location>
</feature>
<feature type="compositionally biased region" description="Polar residues" evidence="1">
    <location>
        <begin position="1276"/>
        <end position="1293"/>
    </location>
</feature>
<organism evidence="2">
    <name type="scientific">Camelus bactrianus</name>
    <name type="common">Bactrian camel</name>
    <dbReference type="NCBI Taxonomy" id="9837"/>
    <lineage>
        <taxon>Eukaryota</taxon>
        <taxon>Metazoa</taxon>
        <taxon>Chordata</taxon>
        <taxon>Craniata</taxon>
        <taxon>Vertebrata</taxon>
        <taxon>Euteleostomi</taxon>
        <taxon>Mammalia</taxon>
        <taxon>Eutheria</taxon>
        <taxon>Laurasiatheria</taxon>
        <taxon>Artiodactyla</taxon>
        <taxon>Tylopoda</taxon>
        <taxon>Camelidae</taxon>
        <taxon>Camelus</taxon>
    </lineage>
</organism>
<feature type="region of interest" description="Disordered" evidence="1">
    <location>
        <begin position="881"/>
        <end position="914"/>
    </location>
</feature>
<feature type="compositionally biased region" description="Polar residues" evidence="1">
    <location>
        <begin position="387"/>
        <end position="400"/>
    </location>
</feature>
<feature type="compositionally biased region" description="Polar residues" evidence="1">
    <location>
        <begin position="1404"/>
        <end position="1426"/>
    </location>
</feature>
<feature type="compositionally biased region" description="Polar residues" evidence="1">
    <location>
        <begin position="1874"/>
        <end position="1893"/>
    </location>
</feature>
<accession>A0A9W3G475</accession>
<feature type="compositionally biased region" description="Low complexity" evidence="1">
    <location>
        <begin position="1159"/>
        <end position="1173"/>
    </location>
</feature>
<sequence>MSPAGDMIRTSGPPLLSASVPGDTESWFSTSSDHPITSSLDTRIPGTMAKTEPSSAFALSRTLNDAETSTQRVRSTASPLVHSSPPAEGTESEASAAATTMDLSEGARGGTTRPMGDSTSLETGISSGPVESVATTTRELSQGEPRGTTWPTSNPTSLMIAISLGMPTRSPEMATAFQIVSSKEPGTSPEARHALGNSWETSTATVPTETTVEAVSLQATATGRGSISLPRLPTGSMAPATSPTKGTATTGSVSLPPSKAWTSPLLGTPEGTLESAPKGTTGTGPQSSPTPIPKPTGVNFSTWFGSAAGTRVDTHVSLNTSSPGLENSVAIPDSVTIQKVTMSSETDKSELIAKTNISATAIPPTVLSEKTVTGEQQASISVGEAYSSASPRSEQTTESDLTIGKSPEATDILDTTSIEQTTLASLTSESEATASLTSVSGGKMSSSPSVTFPSVGPKMPVAVASVVTSDVASTLGLLSRTSSPAGGSIMDVTTAPSPGVTTTITTMETNSVLTTMPNAKGSVSATDSALATMTSASALEHPHTWSSTATPAPASGSWTTTDMASILGVTSSPKTISAVGTTSSLASSSELGSVSTFHGLATVGTSLASTSSYASGEETEASTSVRALSPLDTTSSLPIPTSGVERTSTSVPDILSTSWTPSRRETEALHVSVAPTDNPNTKTLPKVLPPTPLPGSLSTLDWATGNSVSPLITATSAPQGVTTPPELPLEKTVSLPTSQLPSSVGDITSGLTPATMVTHSKVSLSGRLDPASTEAVQSSTQLPTTAAADPGHVSRPEATTLDLTPYTVRTPDPTPQGNGLRTPTAEARAASHSWMGKEEPNSGTSLSTEVMPVSLSGGTIKEVTDSPGFLRTTDLWRVSLEAETTSSPSWKKSTRERIATSEPATGREATRPATDTIDTTVWSTDSARDLHSSVAAHSEPSMGTSPKNTTSITVKAAVPTVTTTGPESTRAGTELDHPLTTGLGESSTYTDTNSTTEMSTVHSPGSVVITRGSRTEGTTSDRISIAALAQSTASSDMARPSTLPAMGGSERMTITMQNGPSGTTPRAAPTLEKSATASLSGTHLAVTQGFPQSSVVTSSTNRDITVSTSLTNSSNTVTIQTDSTSSLVPELRETSTIQRNSSATDKITVLSKEPTAALTEVSRTEPTSSSSMPTPGPVQSAVSPDTTAGIITRPSASSVRTASEEMTITTQTGTPGATSQGTLSLDTSTKASVVVTQSLTQSPLTTLMSRGPSSVEATSSPSSPAPLPAGRSPSSESSTFPGRSPSSPTPATSILTHSLAKTTDMVSTSLEPGTSSPSSQISTNIEMLSTSEAPTGTGALRPSENTAVTNGISTSSGRETHSSAPADSEPPRASSPALASSTSSDTSVSTSIPPSSVTTTIETDSTSSLNPELRDTSTIQQNSSATQDVTVFSKVPTGTTTEVSSSMSIPGTFQSTMSPDTPAGIITKPSAASVRTTSAEMTITTQTGPPGAASQGTRTLDALPKASVAGTHSAVTQSLTQSPLTTLMSRGPSSGEATSSPSSPVPLPAGTSPAPESSTLPGRSPASPSPGTSHHTPGLVKTTEPFGTISEPAATLPPTLSSTKAEMLFTSEFSIGSAKVFPSIYTTVTTAGSSSSGHDRSSSVPVFSKSSSPSYPVGTASTLGETTFSTSMHSSFETTGFDTKTLSRLTPGLNETSTALASGSETLTSTPSSPVSTHVWRSPETDATSPVKLSVPDQPLPSQDTQIPVETVTRFYGSPSVAGSAGTAVPTSHLSVSVTESTHHASTDTLSSAETILADALTSSPSEAVASFATSGVAGAISATLSASPFSRTESGPKGAALSTMAETLLSSTASPSSILSTSDASTSPLPRWLTSTPAATRTADSSLKAESSTARGPLVMVSTLKTWTQPFRTSLSPMADTRMTESVGLGPVTSSQVLPHSTRLTSKDPRSYNLIIWAS</sequence>
<feature type="compositionally biased region" description="Polar residues" evidence="1">
    <location>
        <begin position="117"/>
        <end position="126"/>
    </location>
</feature>
<gene>
    <name evidence="2" type="primary">LOC105068411</name>
</gene>
<feature type="region of interest" description="Disordered" evidence="1">
    <location>
        <begin position="961"/>
        <end position="1003"/>
    </location>
</feature>
<dbReference type="RefSeq" id="XP_045372039.1">
    <property type="nucleotide sequence ID" value="XM_045516083.1"/>
</dbReference>
<protein>
    <submittedName>
        <fullName evidence="2">Mucin-16</fullName>
    </submittedName>
</protein>
<evidence type="ECO:0000313" key="2">
    <source>
        <dbReference type="RefSeq" id="XP_045372039.1"/>
    </source>
</evidence>